<dbReference type="EMBL" id="QRPD01000016">
    <property type="protein sequence ID" value="RHL85001.1"/>
    <property type="molecule type" value="Genomic_DNA"/>
</dbReference>
<comment type="subcellular location">
    <subcellularLocation>
        <location evidence="1 7">Cell membrane</location>
        <topology evidence="1 7">Multi-pass membrane protein</topology>
    </subcellularLocation>
</comment>
<feature type="transmembrane region" description="Helical" evidence="7">
    <location>
        <begin position="12"/>
        <end position="30"/>
    </location>
</feature>
<feature type="transmembrane region" description="Helical" evidence="7">
    <location>
        <begin position="68"/>
        <end position="88"/>
    </location>
</feature>
<evidence type="ECO:0000256" key="5">
    <source>
        <dbReference type="ARBA" id="ARBA00022989"/>
    </source>
</evidence>
<evidence type="ECO:0000259" key="8">
    <source>
        <dbReference type="PROSITE" id="PS50928"/>
    </source>
</evidence>
<dbReference type="Gene3D" id="1.10.3720.10">
    <property type="entry name" value="MetI-like"/>
    <property type="match status" value="1"/>
</dbReference>
<dbReference type="CDD" id="cd06261">
    <property type="entry name" value="TM_PBP2"/>
    <property type="match status" value="1"/>
</dbReference>
<keyword evidence="4 7" id="KW-0812">Transmembrane</keyword>
<organism evidence="9 10">
    <name type="scientific">Dorea formicigenerans</name>
    <dbReference type="NCBI Taxonomy" id="39486"/>
    <lineage>
        <taxon>Bacteria</taxon>
        <taxon>Bacillati</taxon>
        <taxon>Bacillota</taxon>
        <taxon>Clostridia</taxon>
        <taxon>Lachnospirales</taxon>
        <taxon>Lachnospiraceae</taxon>
        <taxon>Dorea</taxon>
    </lineage>
</organism>
<keyword evidence="2 7" id="KW-0813">Transport</keyword>
<feature type="transmembrane region" description="Helical" evidence="7">
    <location>
        <begin position="100"/>
        <end position="120"/>
    </location>
</feature>
<keyword evidence="3" id="KW-1003">Cell membrane</keyword>
<comment type="similarity">
    <text evidence="7">Belongs to the binding-protein-dependent transport system permease family.</text>
</comment>
<evidence type="ECO:0000256" key="4">
    <source>
        <dbReference type="ARBA" id="ARBA00022692"/>
    </source>
</evidence>
<dbReference type="InterPro" id="IPR035906">
    <property type="entry name" value="MetI-like_sf"/>
</dbReference>
<evidence type="ECO:0000256" key="3">
    <source>
        <dbReference type="ARBA" id="ARBA00022475"/>
    </source>
</evidence>
<dbReference type="Proteomes" id="UP000283325">
    <property type="component" value="Unassembled WGS sequence"/>
</dbReference>
<protein>
    <submittedName>
        <fullName evidence="9">ABC transporter permease subunit</fullName>
    </submittedName>
</protein>
<evidence type="ECO:0000313" key="10">
    <source>
        <dbReference type="Proteomes" id="UP000283325"/>
    </source>
</evidence>
<gene>
    <name evidence="9" type="ORF">DWZ98_14650</name>
</gene>
<dbReference type="GO" id="GO:0005886">
    <property type="term" value="C:plasma membrane"/>
    <property type="evidence" value="ECO:0007669"/>
    <property type="project" value="UniProtKB-SubCell"/>
</dbReference>
<evidence type="ECO:0000256" key="7">
    <source>
        <dbReference type="RuleBase" id="RU363032"/>
    </source>
</evidence>
<dbReference type="PROSITE" id="PS50928">
    <property type="entry name" value="ABC_TM1"/>
    <property type="match status" value="1"/>
</dbReference>
<sequence>MEKKKSKKKYWKYLVTIAIFALMVLAYYLISSSEASNSYLFPAGSKIWQAFVQDKSVFGTNALHSFKLLIPSLFLAIVLSLAIGIPLGLNETARDIMYPVLYVVSVVPAILLSPFALMLAPTFRSASLFLIVYGCMFPTVFATITGIQTIDKRYLDRAKTLELKGWEKITKVILPAASPSIFAGLVTTMRGSFLMLVYSEMYGAKYGMGFYVRKYSEFGMYANTWSGFIFMVLVLVIVMQIFEKIKNHLLKWSIN</sequence>
<evidence type="ECO:0000256" key="6">
    <source>
        <dbReference type="ARBA" id="ARBA00023136"/>
    </source>
</evidence>
<evidence type="ECO:0000256" key="1">
    <source>
        <dbReference type="ARBA" id="ARBA00004651"/>
    </source>
</evidence>
<evidence type="ECO:0000256" key="2">
    <source>
        <dbReference type="ARBA" id="ARBA00022448"/>
    </source>
</evidence>
<reference evidence="9 10" key="1">
    <citation type="submission" date="2018-08" db="EMBL/GenBank/DDBJ databases">
        <title>A genome reference for cultivated species of the human gut microbiota.</title>
        <authorList>
            <person name="Zou Y."/>
            <person name="Xue W."/>
            <person name="Luo G."/>
        </authorList>
    </citation>
    <scope>NUCLEOTIDE SEQUENCE [LARGE SCALE GENOMIC DNA]</scope>
    <source>
        <strain evidence="9 10">AF36-1BH</strain>
    </source>
</reference>
<dbReference type="AlphaFoldDB" id="A0A415MUA2"/>
<dbReference type="InterPro" id="IPR000515">
    <property type="entry name" value="MetI-like"/>
</dbReference>
<evidence type="ECO:0000313" key="9">
    <source>
        <dbReference type="EMBL" id="RHL85001.1"/>
    </source>
</evidence>
<dbReference type="SUPFAM" id="SSF161098">
    <property type="entry name" value="MetI-like"/>
    <property type="match status" value="1"/>
</dbReference>
<feature type="domain" description="ABC transmembrane type-1" evidence="8">
    <location>
        <begin position="62"/>
        <end position="246"/>
    </location>
</feature>
<feature type="transmembrane region" description="Helical" evidence="7">
    <location>
        <begin position="218"/>
        <end position="242"/>
    </location>
</feature>
<accession>A0A415MUA2</accession>
<keyword evidence="6 7" id="KW-0472">Membrane</keyword>
<dbReference type="RefSeq" id="WP_117657753.1">
    <property type="nucleotide sequence ID" value="NZ_JAQDGW010000006.1"/>
</dbReference>
<feature type="transmembrane region" description="Helical" evidence="7">
    <location>
        <begin position="172"/>
        <end position="198"/>
    </location>
</feature>
<dbReference type="Pfam" id="PF00528">
    <property type="entry name" value="BPD_transp_1"/>
    <property type="match status" value="1"/>
</dbReference>
<dbReference type="PANTHER" id="PTHR30151:SF0">
    <property type="entry name" value="ABC TRANSPORTER PERMEASE PROTEIN MJ0413-RELATED"/>
    <property type="match status" value="1"/>
</dbReference>
<name>A0A415MUA2_9FIRM</name>
<proteinExistence type="inferred from homology"/>
<feature type="transmembrane region" description="Helical" evidence="7">
    <location>
        <begin position="126"/>
        <end position="151"/>
    </location>
</feature>
<dbReference type="GO" id="GO:0055085">
    <property type="term" value="P:transmembrane transport"/>
    <property type="evidence" value="ECO:0007669"/>
    <property type="project" value="InterPro"/>
</dbReference>
<comment type="caution">
    <text evidence="9">The sequence shown here is derived from an EMBL/GenBank/DDBJ whole genome shotgun (WGS) entry which is preliminary data.</text>
</comment>
<dbReference type="PANTHER" id="PTHR30151">
    <property type="entry name" value="ALKANE SULFONATE ABC TRANSPORTER-RELATED, MEMBRANE SUBUNIT"/>
    <property type="match status" value="1"/>
</dbReference>
<keyword evidence="5 7" id="KW-1133">Transmembrane helix</keyword>